<evidence type="ECO:0000313" key="2">
    <source>
        <dbReference type="EMBL" id="GAF25191.1"/>
    </source>
</evidence>
<dbReference type="CDD" id="cd06971">
    <property type="entry name" value="PgpA"/>
    <property type="match status" value="1"/>
</dbReference>
<dbReference type="PIRSF" id="PIRSF019587">
    <property type="entry name" value="PGPase"/>
    <property type="match status" value="1"/>
</dbReference>
<dbReference type="GO" id="GO:0008962">
    <property type="term" value="F:phosphatidylglycerophosphatase activity"/>
    <property type="evidence" value="ECO:0007669"/>
    <property type="project" value="InterPro"/>
</dbReference>
<dbReference type="GO" id="GO:0006629">
    <property type="term" value="P:lipid metabolic process"/>
    <property type="evidence" value="ECO:0007669"/>
    <property type="project" value="InterPro"/>
</dbReference>
<sequence>MSVAQLKEKLKEKPQYSSSQLLKETAVAWLERRGVTLEDIARLVYDVQKKYIRELTLAACRESVERVLEKREVQNAVFTGIALDEMAEQGQLAEPLASMLKSDDGLYGIDEVMALSIVNIYGSIGFTNFGYLDKVKPGIIGVVNDKKNEKVNTFLDDLVAAIAAAASSRLAHRDRDGRLNR</sequence>
<protein>
    <submittedName>
        <fullName evidence="2">Phosphatidylglycerophosphatase A and related proteins</fullName>
    </submittedName>
</protein>
<dbReference type="Gene3D" id="1.10.3760.10">
    <property type="entry name" value="PgpA-like"/>
    <property type="match status" value="1"/>
</dbReference>
<dbReference type="AlphaFoldDB" id="A0A0S6U7T6"/>
<dbReference type="Pfam" id="PF04608">
    <property type="entry name" value="PgpA"/>
    <property type="match status" value="1"/>
</dbReference>
<dbReference type="InterPro" id="IPR036681">
    <property type="entry name" value="PgpA-like_sf"/>
</dbReference>
<dbReference type="InterPro" id="IPR007686">
    <property type="entry name" value="YutG/PgpA"/>
</dbReference>
<dbReference type="Proteomes" id="UP000063718">
    <property type="component" value="Unassembled WGS sequence"/>
</dbReference>
<dbReference type="EMBL" id="DF238840">
    <property type="protein sequence ID" value="GAF25191.1"/>
    <property type="molecule type" value="Genomic_DNA"/>
</dbReference>
<evidence type="ECO:0000259" key="1">
    <source>
        <dbReference type="Pfam" id="PF04608"/>
    </source>
</evidence>
<accession>A0A0S6U7T6</accession>
<reference evidence="2" key="1">
    <citation type="journal article" date="2014" name="Gene">
        <title>Genome-guided analysis of transformation efficiency and carbon dioxide assimilation by Moorella thermoacetica Y72.</title>
        <authorList>
            <person name="Tsukahara K."/>
            <person name="Kita A."/>
            <person name="Nakashimada Y."/>
            <person name="Hoshino T."/>
            <person name="Murakami K."/>
        </authorList>
    </citation>
    <scope>NUCLEOTIDE SEQUENCE [LARGE SCALE GENOMIC DNA]</scope>
    <source>
        <strain evidence="2">Y72</strain>
    </source>
</reference>
<name>A0A0S6U7T6_NEOTH</name>
<organism evidence="2">
    <name type="scientific">Moorella thermoacetica Y72</name>
    <dbReference type="NCBI Taxonomy" id="1325331"/>
    <lineage>
        <taxon>Bacteria</taxon>
        <taxon>Bacillati</taxon>
        <taxon>Bacillota</taxon>
        <taxon>Clostridia</taxon>
        <taxon>Neomoorellales</taxon>
        <taxon>Neomoorellaceae</taxon>
        <taxon>Neomoorella</taxon>
    </lineage>
</organism>
<dbReference type="SUPFAM" id="SSF101307">
    <property type="entry name" value="YutG-like"/>
    <property type="match status" value="1"/>
</dbReference>
<feature type="domain" description="YutG/PgpA" evidence="1">
    <location>
        <begin position="49"/>
        <end position="172"/>
    </location>
</feature>
<gene>
    <name evidence="2" type="ORF">MTY_0521</name>
</gene>
<proteinExistence type="predicted"/>
<dbReference type="InterPro" id="IPR026038">
    <property type="entry name" value="Put_PGPase"/>
</dbReference>